<proteinExistence type="predicted"/>
<dbReference type="Proteomes" id="UP000187499">
    <property type="component" value="Chromosome"/>
</dbReference>
<sequence length="89" mass="10431">MTDSKIMRSIKKYVDSLEVKVTFSEPTNFNPIKYPQLEEMGQWSHDRVRNTLTLQTKHLIDYNEGDLVDALTDSRVDPYKYAIESRTFA</sequence>
<accession>A0A1P8Q1V7</accession>
<organism evidence="1 2">
    <name type="scientific">Companilactobacillus allii</name>
    <dbReference type="NCBI Taxonomy" id="1847728"/>
    <lineage>
        <taxon>Bacteria</taxon>
        <taxon>Bacillati</taxon>
        <taxon>Bacillota</taxon>
        <taxon>Bacilli</taxon>
        <taxon>Lactobacillales</taxon>
        <taxon>Lactobacillaceae</taxon>
        <taxon>Companilactobacillus</taxon>
    </lineage>
</organism>
<dbReference type="EMBL" id="CP019323">
    <property type="protein sequence ID" value="APX71850.1"/>
    <property type="molecule type" value="Genomic_DNA"/>
</dbReference>
<evidence type="ECO:0000313" key="2">
    <source>
        <dbReference type="Proteomes" id="UP000187499"/>
    </source>
</evidence>
<protein>
    <submittedName>
        <fullName evidence="1">Uncharacterized protein</fullName>
    </submittedName>
</protein>
<dbReference type="KEGG" id="lalw:BTM29_04440"/>
<dbReference type="AlphaFoldDB" id="A0A1P8Q1V7"/>
<reference evidence="2" key="1">
    <citation type="submission" date="2016-12" db="EMBL/GenBank/DDBJ databases">
        <authorList>
            <person name="Jung M.Y."/>
            <person name="Lee S.H."/>
        </authorList>
    </citation>
    <scope>NUCLEOTIDE SEQUENCE [LARGE SCALE GENOMIC DNA]</scope>
    <source>
        <strain evidence="2">WiKim39</strain>
    </source>
</reference>
<dbReference type="RefSeq" id="WP_076614354.1">
    <property type="nucleotide sequence ID" value="NZ_CP019323.1"/>
</dbReference>
<dbReference type="OrthoDB" id="2295589at2"/>
<keyword evidence="2" id="KW-1185">Reference proteome</keyword>
<gene>
    <name evidence="1" type="ORF">BTM29_04440</name>
</gene>
<evidence type="ECO:0000313" key="1">
    <source>
        <dbReference type="EMBL" id="APX71850.1"/>
    </source>
</evidence>
<name>A0A1P8Q1V7_9LACO</name>